<evidence type="ECO:0000256" key="5">
    <source>
        <dbReference type="ARBA" id="ARBA00022980"/>
    </source>
</evidence>
<keyword evidence="7" id="KW-0687">Ribonucleoprotein</keyword>
<comment type="subcellular location">
    <subcellularLocation>
        <location evidence="1">Mitochondrion</location>
    </subcellularLocation>
</comment>
<dbReference type="Pfam" id="PF01084">
    <property type="entry name" value="Ribosomal_S18"/>
    <property type="match status" value="1"/>
</dbReference>
<dbReference type="InterPro" id="IPR036870">
    <property type="entry name" value="Ribosomal_bS18_sf"/>
</dbReference>
<evidence type="ECO:0000256" key="1">
    <source>
        <dbReference type="ARBA" id="ARBA00004173"/>
    </source>
</evidence>
<dbReference type="InterPro" id="IPR040054">
    <property type="entry name" value="MRPS18B"/>
</dbReference>
<dbReference type="Gene3D" id="4.10.640.10">
    <property type="entry name" value="Ribosomal protein S18"/>
    <property type="match status" value="1"/>
</dbReference>
<dbReference type="GO" id="GO:0032543">
    <property type="term" value="P:mitochondrial translation"/>
    <property type="evidence" value="ECO:0007669"/>
    <property type="project" value="InterPro"/>
</dbReference>
<dbReference type="FunFam" id="4.10.640.10:FF:000008">
    <property type="entry name" value="28S ribosomal protein S18b, mitochondrial"/>
    <property type="match status" value="1"/>
</dbReference>
<name>A0A914AIZ1_PATMI</name>
<evidence type="ECO:0000256" key="7">
    <source>
        <dbReference type="ARBA" id="ARBA00023274"/>
    </source>
</evidence>
<reference evidence="11" key="1">
    <citation type="submission" date="2022-11" db="UniProtKB">
        <authorList>
            <consortium name="EnsemblMetazoa"/>
        </authorList>
    </citation>
    <scope>IDENTIFICATION</scope>
</reference>
<keyword evidence="3" id="KW-0597">Phosphoprotein</keyword>
<dbReference type="SUPFAM" id="SSF46911">
    <property type="entry name" value="Ribosomal protein S18"/>
    <property type="match status" value="1"/>
</dbReference>
<keyword evidence="4" id="KW-0809">Transit peptide</keyword>
<dbReference type="Proteomes" id="UP000887568">
    <property type="component" value="Unplaced"/>
</dbReference>
<dbReference type="RefSeq" id="XP_038063697.1">
    <property type="nucleotide sequence ID" value="XM_038207769.1"/>
</dbReference>
<dbReference type="AlphaFoldDB" id="A0A914AIZ1"/>
<evidence type="ECO:0000256" key="3">
    <source>
        <dbReference type="ARBA" id="ARBA00022553"/>
    </source>
</evidence>
<organism evidence="11 12">
    <name type="scientific">Patiria miniata</name>
    <name type="common">Bat star</name>
    <name type="synonym">Asterina miniata</name>
    <dbReference type="NCBI Taxonomy" id="46514"/>
    <lineage>
        <taxon>Eukaryota</taxon>
        <taxon>Metazoa</taxon>
        <taxon>Echinodermata</taxon>
        <taxon>Eleutherozoa</taxon>
        <taxon>Asterozoa</taxon>
        <taxon>Asteroidea</taxon>
        <taxon>Valvatacea</taxon>
        <taxon>Valvatida</taxon>
        <taxon>Asterinidae</taxon>
        <taxon>Patiria</taxon>
    </lineage>
</organism>
<keyword evidence="5" id="KW-0689">Ribosomal protein</keyword>
<keyword evidence="6" id="KW-0496">Mitochondrion</keyword>
<evidence type="ECO:0000313" key="12">
    <source>
        <dbReference type="Proteomes" id="UP000887568"/>
    </source>
</evidence>
<dbReference type="PANTHER" id="PTHR13329">
    <property type="entry name" value="MITOCHONDRIAL RIBOSOMAL PROTEIN S18B"/>
    <property type="match status" value="1"/>
</dbReference>
<sequence length="229" mass="25901">MLDKMAASMRRLCAYNFSYFIRGNLTRSVARKSVNLCTVLNQNNTQCGKATKLLAVAPIRQLSSQEADLDDSNSPDTVGKQELTEADVAAGIAYIQSEEYVERYGDRPVFADYRRNHKGRVPPKRTRLTCVRGNGEKRTVAGNPCPICRDQNLLVHYKNVRLLKQFICPHSGLVYSDVRTGVCQRQYRKLNKVIAEARDYGLIPLTVPFVKYDYMEYYGKKQAGVTSTS</sequence>
<evidence type="ECO:0000256" key="4">
    <source>
        <dbReference type="ARBA" id="ARBA00022946"/>
    </source>
</evidence>
<dbReference type="OMA" id="VEQARDC"/>
<evidence type="ECO:0000256" key="9">
    <source>
        <dbReference type="ARBA" id="ARBA00035130"/>
    </source>
</evidence>
<accession>A0A914AIZ1</accession>
<dbReference type="OrthoDB" id="21463at2759"/>
<protein>
    <recommendedName>
        <fullName evidence="9">Small ribosomal subunit protein mS40</fullName>
    </recommendedName>
    <alternativeName>
        <fullName evidence="8">28S ribosomal protein S18-2, mitochondrial</fullName>
    </alternativeName>
    <alternativeName>
        <fullName evidence="10">28S ribosomal protein S18b, mitochondrial</fullName>
    </alternativeName>
</protein>
<proteinExistence type="inferred from homology"/>
<comment type="similarity">
    <text evidence="2">Belongs to the bacterial ribosomal protein bS18 family. Mitochondrion-specific ribosomal protein mS40 subfamily.</text>
</comment>
<evidence type="ECO:0000313" key="11">
    <source>
        <dbReference type="EnsemblMetazoa" id="XP_038063697.1"/>
    </source>
</evidence>
<evidence type="ECO:0000256" key="10">
    <source>
        <dbReference type="ARBA" id="ARBA00035515"/>
    </source>
</evidence>
<dbReference type="InterPro" id="IPR001648">
    <property type="entry name" value="Ribosomal_bS18"/>
</dbReference>
<evidence type="ECO:0000256" key="8">
    <source>
        <dbReference type="ARBA" id="ARBA00032055"/>
    </source>
</evidence>
<dbReference type="GO" id="GO:0003735">
    <property type="term" value="F:structural constituent of ribosome"/>
    <property type="evidence" value="ECO:0007669"/>
    <property type="project" value="InterPro"/>
</dbReference>
<evidence type="ECO:0000256" key="6">
    <source>
        <dbReference type="ARBA" id="ARBA00023128"/>
    </source>
</evidence>
<evidence type="ECO:0000256" key="2">
    <source>
        <dbReference type="ARBA" id="ARBA00006136"/>
    </source>
</evidence>
<dbReference type="EnsemblMetazoa" id="XM_038207769.1">
    <property type="protein sequence ID" value="XP_038063697.1"/>
    <property type="gene ID" value="LOC119734329"/>
</dbReference>
<keyword evidence="12" id="KW-1185">Reference proteome</keyword>
<dbReference type="GO" id="GO:0005763">
    <property type="term" value="C:mitochondrial small ribosomal subunit"/>
    <property type="evidence" value="ECO:0007669"/>
    <property type="project" value="UniProtKB-ARBA"/>
</dbReference>
<dbReference type="PANTHER" id="PTHR13329:SF2">
    <property type="entry name" value="SMALL RIBOSOMAL SUBUNIT PROTEIN MS40"/>
    <property type="match status" value="1"/>
</dbReference>
<dbReference type="GeneID" id="119734329"/>